<keyword evidence="3" id="KW-1185">Reference proteome</keyword>
<dbReference type="Proteomes" id="UP001139522">
    <property type="component" value="Unassembled WGS sequence"/>
</dbReference>
<evidence type="ECO:0000256" key="1">
    <source>
        <dbReference type="SAM" id="MobiDB-lite"/>
    </source>
</evidence>
<accession>A0ABT5WC18</accession>
<sequence>MSNKTSPQNNSANQQNANKGSNGTNTAYDKTQGNRGTQLNPNQKK</sequence>
<name>A0ABT5WC18_9GAMM</name>
<proteinExistence type="predicted"/>
<protein>
    <recommendedName>
        <fullName evidence="4">Alpha-amylase</fullName>
    </recommendedName>
</protein>
<organism evidence="2 3">
    <name type="scientific">Marinomonas maritima</name>
    <dbReference type="NCBI Taxonomy" id="2940935"/>
    <lineage>
        <taxon>Bacteria</taxon>
        <taxon>Pseudomonadati</taxon>
        <taxon>Pseudomonadota</taxon>
        <taxon>Gammaproteobacteria</taxon>
        <taxon>Oceanospirillales</taxon>
        <taxon>Oceanospirillaceae</taxon>
        <taxon>Marinomonas</taxon>
    </lineage>
</organism>
<dbReference type="EMBL" id="JAMZEG020000001">
    <property type="protein sequence ID" value="MDE8601605.1"/>
    <property type="molecule type" value="Genomic_DNA"/>
</dbReference>
<gene>
    <name evidence="2" type="ORF">M3I01_001510</name>
</gene>
<feature type="compositionally biased region" description="Polar residues" evidence="1">
    <location>
        <begin position="24"/>
        <end position="45"/>
    </location>
</feature>
<evidence type="ECO:0008006" key="4">
    <source>
        <dbReference type="Google" id="ProtNLM"/>
    </source>
</evidence>
<feature type="region of interest" description="Disordered" evidence="1">
    <location>
        <begin position="1"/>
        <end position="45"/>
    </location>
</feature>
<evidence type="ECO:0000313" key="3">
    <source>
        <dbReference type="Proteomes" id="UP001139522"/>
    </source>
</evidence>
<comment type="caution">
    <text evidence="2">The sequence shown here is derived from an EMBL/GenBank/DDBJ whole genome shotgun (WGS) entry which is preliminary data.</text>
</comment>
<evidence type="ECO:0000313" key="2">
    <source>
        <dbReference type="EMBL" id="MDE8601605.1"/>
    </source>
</evidence>
<dbReference type="RefSeq" id="WP_255893791.1">
    <property type="nucleotide sequence ID" value="NZ_JAMZEG020000001.1"/>
</dbReference>
<feature type="compositionally biased region" description="Low complexity" evidence="1">
    <location>
        <begin position="9"/>
        <end position="23"/>
    </location>
</feature>
<reference evidence="2" key="1">
    <citation type="submission" date="2023-01" db="EMBL/GenBank/DDBJ databases">
        <title>Psychroserpens sp. MSW6 and Marinomonas sp. RSW2, isolated from seawater.</title>
        <authorList>
            <person name="Kristyanto S."/>
            <person name="Jung J."/>
            <person name="Kim J.M."/>
            <person name="Jeon C.O."/>
        </authorList>
    </citation>
    <scope>NUCLEOTIDE SEQUENCE</scope>
    <source>
        <strain evidence="2">RSW2</strain>
    </source>
</reference>